<dbReference type="GO" id="GO:0009253">
    <property type="term" value="P:peptidoglycan catabolic process"/>
    <property type="evidence" value="ECO:0007669"/>
    <property type="project" value="InterPro"/>
</dbReference>
<dbReference type="SUPFAM" id="SSF53187">
    <property type="entry name" value="Zn-dependent exopeptidases"/>
    <property type="match status" value="1"/>
</dbReference>
<dbReference type="EMBL" id="SMGQ01000015">
    <property type="protein sequence ID" value="TCK90495.1"/>
    <property type="molecule type" value="Genomic_DNA"/>
</dbReference>
<keyword evidence="1" id="KW-0378">Hydrolase</keyword>
<dbReference type="InterPro" id="IPR050695">
    <property type="entry name" value="N-acetylmuramoyl_amidase_3"/>
</dbReference>
<dbReference type="Gene3D" id="3.40.630.40">
    <property type="entry name" value="Zn-dependent exopeptidases"/>
    <property type="match status" value="1"/>
</dbReference>
<dbReference type="Gene3D" id="2.60.40.3500">
    <property type="match status" value="1"/>
</dbReference>
<dbReference type="InterPro" id="IPR002508">
    <property type="entry name" value="MurNAc-LAA_cat"/>
</dbReference>
<accession>A0A4R1ME68</accession>
<dbReference type="Pfam" id="PF07833">
    <property type="entry name" value="Cu_amine_oxidN1"/>
    <property type="match status" value="1"/>
</dbReference>
<evidence type="ECO:0000256" key="2">
    <source>
        <dbReference type="SAM" id="SignalP"/>
    </source>
</evidence>
<protein>
    <submittedName>
        <fullName evidence="4">N-acetylmuramoyl-L-alanine amidase</fullName>
    </submittedName>
</protein>
<evidence type="ECO:0000313" key="5">
    <source>
        <dbReference type="Proteomes" id="UP000294545"/>
    </source>
</evidence>
<feature type="chain" id="PRO_5020791869" evidence="2">
    <location>
        <begin position="26"/>
        <end position="768"/>
    </location>
</feature>
<dbReference type="AlphaFoldDB" id="A0A4R1ME68"/>
<evidence type="ECO:0000256" key="1">
    <source>
        <dbReference type="ARBA" id="ARBA00022801"/>
    </source>
</evidence>
<dbReference type="Pfam" id="PF01520">
    <property type="entry name" value="Amidase_3"/>
    <property type="match status" value="1"/>
</dbReference>
<dbReference type="InterPro" id="IPR012854">
    <property type="entry name" value="Cu_amine_oxidase-like_N"/>
</dbReference>
<dbReference type="PANTHER" id="PTHR30404:SF0">
    <property type="entry name" value="N-ACETYLMURAMOYL-L-ALANINE AMIDASE AMIC"/>
    <property type="match status" value="1"/>
</dbReference>
<dbReference type="GO" id="GO:0030288">
    <property type="term" value="C:outer membrane-bounded periplasmic space"/>
    <property type="evidence" value="ECO:0007669"/>
    <property type="project" value="TreeGrafter"/>
</dbReference>
<comment type="caution">
    <text evidence="4">The sequence shown here is derived from an EMBL/GenBank/DDBJ whole genome shotgun (WGS) entry which is preliminary data.</text>
</comment>
<evidence type="ECO:0000313" key="4">
    <source>
        <dbReference type="EMBL" id="TCK90495.1"/>
    </source>
</evidence>
<dbReference type="Pfam" id="PF11741">
    <property type="entry name" value="AMIN"/>
    <property type="match status" value="2"/>
</dbReference>
<dbReference type="CDD" id="cd02696">
    <property type="entry name" value="MurNAc-LAA"/>
    <property type="match status" value="1"/>
</dbReference>
<feature type="domain" description="MurNAc-LAA" evidence="3">
    <location>
        <begin position="644"/>
        <end position="758"/>
    </location>
</feature>
<dbReference type="OrthoDB" id="9806267at2"/>
<sequence>MKVKKIISFVIALVILLQQSFTVFANEDLYLKYDGETHLYQYRPVEIYIGNEEVQIEDMPGIIFTDTGSSRTLVPAREVFEAQEVGAKVEWINDTREIHITYEDQFIRLQIDSDKAYVNNQEVILDVPAKLIANANLNNGYAKTMIPLRFVGETLGHEVDWDQEHYRATLVIEEDNQVIEDENYSEEIEEEIEEEIIEDIIEEDEEYAIEVPEGEQLDELDGSQAVRELPTPLSNNPVFWAGNGDVLEGITDLYFGSSIEEQDNDVIKIKKITSENKGNYHQYIVEADGPISSLDEAIWNDNLVLDVINAEWELGSSNQTFDDAYISSVRSSQFSDSPMTTRLVFDAKQSGIHFNVELSDNREKIIINALNNIVHMIEIGQDGEGDYIDITGLLAPGVEVFRLSHPDRLVLDLPNTLSAVKYEEAIVEGQYIKEIRTSQFTENTTRVVVETEGQADYRINQSGSSTKIRIIEPGFENMNYANPSVPTITIEKPEGIHLSDIKQKDLYLDREFVLEIPGNHLDYYGTGLIEVNDRSIQRVKMGLNDSGNTELTIQANRVFAYEIIETNEEVVLKARMPRDVYSQIIVVDPGHGGSDPGARANGLVEKTLNLDMTFYLKEFLDADDSIKTYYTRLDDSYPTLQERAILANEIEADIFLSIHNNAHNGSANGTETLYYPTTDNDGLTSRKLARIFQDSMLDMLGLYDRGIKERSNLYVLRNTTMPAVIVEVGFMDNAHDAAKLKDEKFVRDASLSMYRAILETFEKYPTNR</sequence>
<dbReference type="Proteomes" id="UP000294545">
    <property type="component" value="Unassembled WGS sequence"/>
</dbReference>
<feature type="signal peptide" evidence="2">
    <location>
        <begin position="1"/>
        <end position="25"/>
    </location>
</feature>
<dbReference type="SUPFAM" id="SSF55383">
    <property type="entry name" value="Copper amine oxidase, domain N"/>
    <property type="match status" value="1"/>
</dbReference>
<dbReference type="InterPro" id="IPR036582">
    <property type="entry name" value="Mao_N_sf"/>
</dbReference>
<gene>
    <name evidence="4" type="ORF">EDC19_2257</name>
</gene>
<dbReference type="RefSeq" id="WP_132282946.1">
    <property type="nucleotide sequence ID" value="NZ_SMGQ01000015.1"/>
</dbReference>
<dbReference type="Gene3D" id="3.30.457.10">
    <property type="entry name" value="Copper amine oxidase-like, N-terminal domain"/>
    <property type="match status" value="1"/>
</dbReference>
<evidence type="ECO:0000259" key="3">
    <source>
        <dbReference type="SMART" id="SM00646"/>
    </source>
</evidence>
<keyword evidence="2" id="KW-0732">Signal</keyword>
<dbReference type="InterPro" id="IPR021731">
    <property type="entry name" value="AMIN_dom"/>
</dbReference>
<dbReference type="SMART" id="SM00646">
    <property type="entry name" value="Ami_3"/>
    <property type="match status" value="1"/>
</dbReference>
<organism evidence="4 5">
    <name type="scientific">Natranaerovirga hydrolytica</name>
    <dbReference type="NCBI Taxonomy" id="680378"/>
    <lineage>
        <taxon>Bacteria</taxon>
        <taxon>Bacillati</taxon>
        <taxon>Bacillota</taxon>
        <taxon>Clostridia</taxon>
        <taxon>Lachnospirales</taxon>
        <taxon>Natranaerovirgaceae</taxon>
        <taxon>Natranaerovirga</taxon>
    </lineage>
</organism>
<keyword evidence="5" id="KW-1185">Reference proteome</keyword>
<dbReference type="GO" id="GO:0008745">
    <property type="term" value="F:N-acetylmuramoyl-L-alanine amidase activity"/>
    <property type="evidence" value="ECO:0007669"/>
    <property type="project" value="InterPro"/>
</dbReference>
<name>A0A4R1ME68_9FIRM</name>
<dbReference type="PANTHER" id="PTHR30404">
    <property type="entry name" value="N-ACETYLMURAMOYL-L-ALANINE AMIDASE"/>
    <property type="match status" value="1"/>
</dbReference>
<reference evidence="4 5" key="1">
    <citation type="submission" date="2019-03" db="EMBL/GenBank/DDBJ databases">
        <title>Genomic Encyclopedia of Type Strains, Phase IV (KMG-IV): sequencing the most valuable type-strain genomes for metagenomic binning, comparative biology and taxonomic classification.</title>
        <authorList>
            <person name="Goeker M."/>
        </authorList>
    </citation>
    <scope>NUCLEOTIDE SEQUENCE [LARGE SCALE GENOMIC DNA]</scope>
    <source>
        <strain evidence="4 5">DSM 24176</strain>
    </source>
</reference>
<proteinExistence type="predicted"/>